<name>A0AAX4JBZ4_9MICR</name>
<feature type="chain" id="PRO_5043691033" evidence="1">
    <location>
        <begin position="18"/>
        <end position="543"/>
    </location>
</feature>
<organism evidence="2 3">
    <name type="scientific">Vairimorpha necatrix</name>
    <dbReference type="NCBI Taxonomy" id="6039"/>
    <lineage>
        <taxon>Eukaryota</taxon>
        <taxon>Fungi</taxon>
        <taxon>Fungi incertae sedis</taxon>
        <taxon>Microsporidia</taxon>
        <taxon>Nosematidae</taxon>
        <taxon>Vairimorpha</taxon>
    </lineage>
</organism>
<dbReference type="AlphaFoldDB" id="A0AAX4JBZ4"/>
<evidence type="ECO:0000313" key="2">
    <source>
        <dbReference type="EMBL" id="WUR03495.1"/>
    </source>
</evidence>
<accession>A0AAX4JBZ4</accession>
<gene>
    <name evidence="2" type="ORF">VNE69_05087</name>
</gene>
<keyword evidence="3" id="KW-1185">Reference proteome</keyword>
<reference evidence="2" key="1">
    <citation type="journal article" date="2024" name="BMC Genomics">
        <title>Functional annotation of a divergent genome using sequence and structure-based similarity.</title>
        <authorList>
            <person name="Svedberg D."/>
            <person name="Winiger R.R."/>
            <person name="Berg A."/>
            <person name="Sharma H."/>
            <person name="Tellgren-Roth C."/>
            <person name="Debrunner-Vossbrinck B.A."/>
            <person name="Vossbrinck C.R."/>
            <person name="Barandun J."/>
        </authorList>
    </citation>
    <scope>NUCLEOTIDE SEQUENCE</scope>
    <source>
        <strain evidence="2">Illinois isolate</strain>
    </source>
</reference>
<dbReference type="KEGG" id="vnx:VNE69_05087"/>
<keyword evidence="1" id="KW-0732">Signal</keyword>
<dbReference type="Proteomes" id="UP001334084">
    <property type="component" value="Chromosome 5"/>
</dbReference>
<proteinExistence type="predicted"/>
<feature type="signal peptide" evidence="1">
    <location>
        <begin position="1"/>
        <end position="17"/>
    </location>
</feature>
<dbReference type="RefSeq" id="XP_065329640.1">
    <property type="nucleotide sequence ID" value="XM_065473568.1"/>
</dbReference>
<evidence type="ECO:0000256" key="1">
    <source>
        <dbReference type="SAM" id="SignalP"/>
    </source>
</evidence>
<protein>
    <submittedName>
        <fullName evidence="2">Uncharacterized protein</fullName>
    </submittedName>
</protein>
<dbReference type="GeneID" id="90541311"/>
<dbReference type="EMBL" id="CP142730">
    <property type="protein sequence ID" value="WUR03495.1"/>
    <property type="molecule type" value="Genomic_DNA"/>
</dbReference>
<evidence type="ECO:0000313" key="3">
    <source>
        <dbReference type="Proteomes" id="UP001334084"/>
    </source>
</evidence>
<sequence>MNLLKVFFVIIFGFAQTKELNEIMRDELVKKFEMGNYHFCDKRKDNNYMNIHAAFYSEKYNIEFFLKTPREKRCIKKLTIPKENKSFEDIIKKIEDNIKTLSNDSQEYTYLFYCEDRKFVDSITENLVEKLKEINALRRIDRQNTEIYYENIFYGGDILQKIMTKMKTFKNGSITEPQSSICYYDELWTHKKIVLLIIDIEDVLYFFEFAIDELFNKVDVKIFEDCSSEEKILQKILDIHKLSQEKFDLFINNELEAVEFDSSCIFKRLYDQVFKISIEAEKVIFYIENKRENTFQIENSMPKNKYKDYISKNCYMEFQRIFSRLSNTDYIREIELFYDLLKNHNKMEFFIGRILNKPGSSLNMIFAWHLFGEGLTHHFGSGFTIGDEGDSRRFKLTKELTELIENKYNGIDLYVVIICLIFEAEIYIQEDDLSDDKLCKTLTEIGEIIAERDATTDGGSSSSSTEGNIDLFEILEEMVILYDDALEIYNENIPEKVEELIEKKKIKKETAVQEFDLNASELEKNMGEFFKKLKEKSREFRSL</sequence>